<evidence type="ECO:0000313" key="2">
    <source>
        <dbReference type="EMBL" id="GFU47674.1"/>
    </source>
</evidence>
<sequence length="135" mass="15115">MQSPRLRKGISRCSTKRVLIRLMNLTCHRSEAAAQPLFFLLLLLFGCGWSQFAMRVTRAQLQDALTANPFTQMSGGFGFFIIIIIYIFSDEGKASYQTSSSVVVVVDNVIEKSGSMKRTRIHTSLSLTLTFAKKD</sequence>
<reference evidence="2" key="1">
    <citation type="submission" date="2020-08" db="EMBL/GenBank/DDBJ databases">
        <title>Multicomponent nature underlies the extraordinary mechanical properties of spider dragline silk.</title>
        <authorList>
            <person name="Kono N."/>
            <person name="Nakamura H."/>
            <person name="Mori M."/>
            <person name="Yoshida Y."/>
            <person name="Ohtoshi R."/>
            <person name="Malay A.D."/>
            <person name="Moran D.A.P."/>
            <person name="Tomita M."/>
            <person name="Numata K."/>
            <person name="Arakawa K."/>
        </authorList>
    </citation>
    <scope>NUCLEOTIDE SEQUENCE</scope>
</reference>
<dbReference type="Proteomes" id="UP000887013">
    <property type="component" value="Unassembled WGS sequence"/>
</dbReference>
<keyword evidence="1" id="KW-0472">Membrane</keyword>
<dbReference type="EMBL" id="BMAW01037273">
    <property type="protein sequence ID" value="GFU47674.1"/>
    <property type="molecule type" value="Genomic_DNA"/>
</dbReference>
<dbReference type="AlphaFoldDB" id="A0A8X6UVF1"/>
<organism evidence="2 3">
    <name type="scientific">Nephila pilipes</name>
    <name type="common">Giant wood spider</name>
    <name type="synonym">Nephila maculata</name>
    <dbReference type="NCBI Taxonomy" id="299642"/>
    <lineage>
        <taxon>Eukaryota</taxon>
        <taxon>Metazoa</taxon>
        <taxon>Ecdysozoa</taxon>
        <taxon>Arthropoda</taxon>
        <taxon>Chelicerata</taxon>
        <taxon>Arachnida</taxon>
        <taxon>Araneae</taxon>
        <taxon>Araneomorphae</taxon>
        <taxon>Entelegynae</taxon>
        <taxon>Araneoidea</taxon>
        <taxon>Nephilidae</taxon>
        <taxon>Nephila</taxon>
    </lineage>
</organism>
<keyword evidence="1" id="KW-1133">Transmembrane helix</keyword>
<evidence type="ECO:0000313" key="3">
    <source>
        <dbReference type="Proteomes" id="UP000887013"/>
    </source>
</evidence>
<name>A0A8X6UVF1_NEPPI</name>
<comment type="caution">
    <text evidence="2">The sequence shown here is derived from an EMBL/GenBank/DDBJ whole genome shotgun (WGS) entry which is preliminary data.</text>
</comment>
<keyword evidence="1" id="KW-0812">Transmembrane</keyword>
<accession>A0A8X6UVF1</accession>
<evidence type="ECO:0000256" key="1">
    <source>
        <dbReference type="SAM" id="Phobius"/>
    </source>
</evidence>
<protein>
    <submittedName>
        <fullName evidence="2">Uncharacterized protein</fullName>
    </submittedName>
</protein>
<keyword evidence="3" id="KW-1185">Reference proteome</keyword>
<gene>
    <name evidence="2" type="ORF">NPIL_349151</name>
</gene>
<feature type="transmembrane region" description="Helical" evidence="1">
    <location>
        <begin position="69"/>
        <end position="88"/>
    </location>
</feature>
<proteinExistence type="predicted"/>